<dbReference type="CDD" id="cd03801">
    <property type="entry name" value="GT4_PimA-like"/>
    <property type="match status" value="1"/>
</dbReference>
<evidence type="ECO:0000313" key="3">
    <source>
        <dbReference type="Proteomes" id="UP001430149"/>
    </source>
</evidence>
<dbReference type="InterPro" id="IPR001296">
    <property type="entry name" value="Glyco_trans_1"/>
</dbReference>
<dbReference type="EMBL" id="JADIKE010000028">
    <property type="protein sequence ID" value="MBM7124597.1"/>
    <property type="molecule type" value="Genomic_DNA"/>
</dbReference>
<reference evidence="2" key="1">
    <citation type="submission" date="2020-10" db="EMBL/GenBank/DDBJ databases">
        <title>Phylogeny of dyella-like bacteria.</title>
        <authorList>
            <person name="Fu J."/>
        </authorList>
    </citation>
    <scope>NUCLEOTIDE SEQUENCE</scope>
    <source>
        <strain evidence="2">DHOC52</strain>
    </source>
</reference>
<sequence>MLNHRYWSMLRSWIPLSWRIRVRGALATSAYRDFRFNRDLGWGGESVQVAHPFSHRLAAHAKAEAQGIDLHGFLSRWLGLGECARLYARALLESGFPVSLHDVDIDIPHARHDRTLAGHFRLAPEYRRDLIFVNPDHWDDALGRLYGSGGGRDRYTIGYWFWELERFPDAWLPALDSVDEIMVSSEFVERALRGVTDKPITRVPLPVVLGEDSGLMRHHFGLDEHSYVYFCSFDFNSSIARKNPFAVIKAFCLAFPRGDEKVSLLIKSFNGDRDIVLLMQLAAAAAADHRIMLRDDMLERSDLQALHRCVDVHVSLHRSEGFGLGMAEAMCMGKPVVATSYSGNMEYMTPDNSCLVDFDMVPVREGEYQHGKGQYWAEPDPLHAAQHMRKLYEDRAFGTRIGVKALADMQRRFSADACMAVLEQRLNQLDDACQAPVMGSRVG</sequence>
<keyword evidence="3" id="KW-1185">Reference proteome</keyword>
<evidence type="ECO:0000313" key="2">
    <source>
        <dbReference type="EMBL" id="MBM7124597.1"/>
    </source>
</evidence>
<dbReference type="RefSeq" id="WP_204680128.1">
    <property type="nucleotide sequence ID" value="NZ_BSNR01000003.1"/>
</dbReference>
<dbReference type="Gene3D" id="3.40.50.2000">
    <property type="entry name" value="Glycogen Phosphorylase B"/>
    <property type="match status" value="1"/>
</dbReference>
<comment type="caution">
    <text evidence="2">The sequence shown here is derived from an EMBL/GenBank/DDBJ whole genome shotgun (WGS) entry which is preliminary data.</text>
</comment>
<gene>
    <name evidence="2" type="ORF">ISP19_04335</name>
</gene>
<dbReference type="PANTHER" id="PTHR46656:SF3">
    <property type="entry name" value="PUTATIVE-RELATED"/>
    <property type="match status" value="1"/>
</dbReference>
<name>A0ABS2K020_9GAMM</name>
<dbReference type="Pfam" id="PF00534">
    <property type="entry name" value="Glycos_transf_1"/>
    <property type="match status" value="1"/>
</dbReference>
<dbReference type="PANTHER" id="PTHR46656">
    <property type="entry name" value="PUTATIVE-RELATED"/>
    <property type="match status" value="1"/>
</dbReference>
<evidence type="ECO:0000259" key="1">
    <source>
        <dbReference type="Pfam" id="PF00534"/>
    </source>
</evidence>
<dbReference type="Proteomes" id="UP001430149">
    <property type="component" value="Unassembled WGS sequence"/>
</dbReference>
<organism evidence="2 3">
    <name type="scientific">Dyella flava</name>
    <dbReference type="NCBI Taxonomy" id="1920170"/>
    <lineage>
        <taxon>Bacteria</taxon>
        <taxon>Pseudomonadati</taxon>
        <taxon>Pseudomonadota</taxon>
        <taxon>Gammaproteobacteria</taxon>
        <taxon>Lysobacterales</taxon>
        <taxon>Rhodanobacteraceae</taxon>
        <taxon>Dyella</taxon>
    </lineage>
</organism>
<dbReference type="SUPFAM" id="SSF53756">
    <property type="entry name" value="UDP-Glycosyltransferase/glycogen phosphorylase"/>
    <property type="match status" value="1"/>
</dbReference>
<accession>A0ABS2K020</accession>
<proteinExistence type="predicted"/>
<feature type="domain" description="Glycosyl transferase family 1" evidence="1">
    <location>
        <begin position="242"/>
        <end position="352"/>
    </location>
</feature>
<protein>
    <submittedName>
        <fullName evidence="2">Glycosyltransferase family 4 protein</fullName>
    </submittedName>
</protein>